<dbReference type="PROSITE" id="PS50097">
    <property type="entry name" value="BTB"/>
    <property type="match status" value="1"/>
</dbReference>
<dbReference type="InterPro" id="IPR011333">
    <property type="entry name" value="SKP1/BTB/POZ_sf"/>
</dbReference>
<evidence type="ECO:0000313" key="3">
    <source>
        <dbReference type="Proteomes" id="UP000250043"/>
    </source>
</evidence>
<dbReference type="SUPFAM" id="SSF54695">
    <property type="entry name" value="POZ domain"/>
    <property type="match status" value="1"/>
</dbReference>
<dbReference type="OrthoDB" id="3199068at2759"/>
<accession>A0A8E2ALW9</accession>
<organism evidence="2 3">
    <name type="scientific">Obba rivulosa</name>
    <dbReference type="NCBI Taxonomy" id="1052685"/>
    <lineage>
        <taxon>Eukaryota</taxon>
        <taxon>Fungi</taxon>
        <taxon>Dikarya</taxon>
        <taxon>Basidiomycota</taxon>
        <taxon>Agaricomycotina</taxon>
        <taxon>Agaricomycetes</taxon>
        <taxon>Polyporales</taxon>
        <taxon>Gelatoporiaceae</taxon>
        <taxon>Obba</taxon>
    </lineage>
</organism>
<dbReference type="InterPro" id="IPR000210">
    <property type="entry name" value="BTB/POZ_dom"/>
</dbReference>
<sequence>MDLSNSTSKHPDFYFTDVVFLVEGVLFKVHRRNFENDSEIFQTMFSLPVAEGSIPDGSSDEHPLILQGISKDDFVQLLRVMFPHYDSEDSLTLNQWVSVLNLSTMWRFDRLRAIAIRKLSVLLDDPIQRIVLAKTYHVTEWLVPALNALARRAETLQPADVEQIGVDYALKVAAVRESFGESTQCRCQCYSCYNGHRSDYGRPAASRGATDFSAKIRSVFGVEVLP</sequence>
<dbReference type="AlphaFoldDB" id="A0A8E2ALW9"/>
<proteinExistence type="predicted"/>
<dbReference type="Gene3D" id="3.30.710.10">
    <property type="entry name" value="Potassium Channel Kv1.1, Chain A"/>
    <property type="match status" value="1"/>
</dbReference>
<dbReference type="EMBL" id="KV722699">
    <property type="protein sequence ID" value="OCH84254.1"/>
    <property type="molecule type" value="Genomic_DNA"/>
</dbReference>
<name>A0A8E2ALW9_9APHY</name>
<keyword evidence="3" id="KW-1185">Reference proteome</keyword>
<protein>
    <recommendedName>
        <fullName evidence="1">BTB domain-containing protein</fullName>
    </recommendedName>
</protein>
<gene>
    <name evidence="2" type="ORF">OBBRIDRAFT_799251</name>
</gene>
<dbReference type="SMART" id="SM00225">
    <property type="entry name" value="BTB"/>
    <property type="match status" value="1"/>
</dbReference>
<evidence type="ECO:0000313" key="2">
    <source>
        <dbReference type="EMBL" id="OCH84254.1"/>
    </source>
</evidence>
<dbReference type="Pfam" id="PF00651">
    <property type="entry name" value="BTB"/>
    <property type="match status" value="1"/>
</dbReference>
<feature type="domain" description="BTB" evidence="1">
    <location>
        <begin position="16"/>
        <end position="82"/>
    </location>
</feature>
<dbReference type="CDD" id="cd18186">
    <property type="entry name" value="BTB_POZ_ZBTB_KLHL-like"/>
    <property type="match status" value="1"/>
</dbReference>
<evidence type="ECO:0000259" key="1">
    <source>
        <dbReference type="PROSITE" id="PS50097"/>
    </source>
</evidence>
<dbReference type="Proteomes" id="UP000250043">
    <property type="component" value="Unassembled WGS sequence"/>
</dbReference>
<reference evidence="2 3" key="1">
    <citation type="submission" date="2016-07" db="EMBL/GenBank/DDBJ databases">
        <title>Draft genome of the white-rot fungus Obba rivulosa 3A-2.</title>
        <authorList>
            <consortium name="DOE Joint Genome Institute"/>
            <person name="Miettinen O."/>
            <person name="Riley R."/>
            <person name="Acob R."/>
            <person name="Barry K."/>
            <person name="Cullen D."/>
            <person name="De Vries R."/>
            <person name="Hainaut M."/>
            <person name="Hatakka A."/>
            <person name="Henrissat B."/>
            <person name="Hilden K."/>
            <person name="Kuo R."/>
            <person name="Labutti K."/>
            <person name="Lipzen A."/>
            <person name="Makela M.R."/>
            <person name="Sandor L."/>
            <person name="Spatafora J.W."/>
            <person name="Grigoriev I.V."/>
            <person name="Hibbett D.S."/>
        </authorList>
    </citation>
    <scope>NUCLEOTIDE SEQUENCE [LARGE SCALE GENOMIC DNA]</scope>
    <source>
        <strain evidence="2 3">3A-2</strain>
    </source>
</reference>